<reference evidence="2" key="1">
    <citation type="submission" date="2014-09" db="EMBL/GenBank/DDBJ databases">
        <authorList>
            <person name="Magalhaes I.L.F."/>
            <person name="Oliveira U."/>
            <person name="Santos F.R."/>
            <person name="Vidigal T.H.D.A."/>
            <person name="Brescovit A.D."/>
            <person name="Santos A.J."/>
        </authorList>
    </citation>
    <scope>NUCLEOTIDE SEQUENCE</scope>
    <source>
        <tissue evidence="2">Shoot tissue taken approximately 20 cm above the soil surface</tissue>
    </source>
</reference>
<dbReference type="EMBL" id="GBRH01244645">
    <property type="protein sequence ID" value="JAD53250.1"/>
    <property type="molecule type" value="Transcribed_RNA"/>
</dbReference>
<keyword evidence="1" id="KW-0812">Transmembrane</keyword>
<sequence>MPFSGDVISVQAPITFISYVLILSFLVQRWDV</sequence>
<accession>A0A0A9AWG5</accession>
<feature type="transmembrane region" description="Helical" evidence="1">
    <location>
        <begin position="7"/>
        <end position="27"/>
    </location>
</feature>
<protein>
    <submittedName>
        <fullName evidence="2">Uncharacterized protein</fullName>
    </submittedName>
</protein>
<reference evidence="2" key="2">
    <citation type="journal article" date="2015" name="Data Brief">
        <title>Shoot transcriptome of the giant reed, Arundo donax.</title>
        <authorList>
            <person name="Barrero R.A."/>
            <person name="Guerrero F.D."/>
            <person name="Moolhuijzen P."/>
            <person name="Goolsby J.A."/>
            <person name="Tidwell J."/>
            <person name="Bellgard S.E."/>
            <person name="Bellgard M.I."/>
        </authorList>
    </citation>
    <scope>NUCLEOTIDE SEQUENCE</scope>
    <source>
        <tissue evidence="2">Shoot tissue taken approximately 20 cm above the soil surface</tissue>
    </source>
</reference>
<name>A0A0A9AWG5_ARUDO</name>
<organism evidence="2">
    <name type="scientific">Arundo donax</name>
    <name type="common">Giant reed</name>
    <name type="synonym">Donax arundinaceus</name>
    <dbReference type="NCBI Taxonomy" id="35708"/>
    <lineage>
        <taxon>Eukaryota</taxon>
        <taxon>Viridiplantae</taxon>
        <taxon>Streptophyta</taxon>
        <taxon>Embryophyta</taxon>
        <taxon>Tracheophyta</taxon>
        <taxon>Spermatophyta</taxon>
        <taxon>Magnoliopsida</taxon>
        <taxon>Liliopsida</taxon>
        <taxon>Poales</taxon>
        <taxon>Poaceae</taxon>
        <taxon>PACMAD clade</taxon>
        <taxon>Arundinoideae</taxon>
        <taxon>Arundineae</taxon>
        <taxon>Arundo</taxon>
    </lineage>
</organism>
<proteinExistence type="predicted"/>
<keyword evidence="1" id="KW-1133">Transmembrane helix</keyword>
<evidence type="ECO:0000313" key="2">
    <source>
        <dbReference type="EMBL" id="JAD53250.1"/>
    </source>
</evidence>
<keyword evidence="1" id="KW-0472">Membrane</keyword>
<dbReference type="AlphaFoldDB" id="A0A0A9AWG5"/>
<evidence type="ECO:0000256" key="1">
    <source>
        <dbReference type="SAM" id="Phobius"/>
    </source>
</evidence>